<protein>
    <submittedName>
        <fullName evidence="2">Uncharacterized protein</fullName>
    </submittedName>
</protein>
<proteinExistence type="predicted"/>
<accession>A0ABW8WP92</accession>
<reference evidence="2 3" key="1">
    <citation type="submission" date="2024-07" db="EMBL/GenBank/DDBJ databases">
        <authorList>
            <person name="Tripathy S."/>
        </authorList>
    </citation>
    <scope>NUCLEOTIDE SEQUENCE [LARGE SCALE GENOMIC DNA]</scope>
    <source>
        <strain evidence="2 3">VB-61278_2</strain>
    </source>
</reference>
<keyword evidence="3" id="KW-1185">Reference proteome</keyword>
<dbReference type="Proteomes" id="UP001628874">
    <property type="component" value="Unassembled WGS sequence"/>
</dbReference>
<feature type="region of interest" description="Disordered" evidence="1">
    <location>
        <begin position="50"/>
        <end position="70"/>
    </location>
</feature>
<dbReference type="EMBL" id="JBFQGM010000007">
    <property type="protein sequence ID" value="MFL9462874.1"/>
    <property type="molecule type" value="Genomic_DNA"/>
</dbReference>
<evidence type="ECO:0000313" key="2">
    <source>
        <dbReference type="EMBL" id="MFL9462874.1"/>
    </source>
</evidence>
<dbReference type="RefSeq" id="WP_153021465.1">
    <property type="nucleotide sequence ID" value="NZ_JBFQGM010000007.1"/>
</dbReference>
<sequence>MFTSDNSLFDILMISFWLKRRSIVRAFEIEHPKFTIALRIEFWGYTNKVPSGSPVPRARETPSGSPVPRARETRLQHWSHRLQHWSHRLQHWSHRLQHWSHRLRGLYTKST</sequence>
<gene>
    <name evidence="2" type="ORF">AB0759_19885</name>
</gene>
<name>A0ABW8WP92_9CYAN</name>
<comment type="caution">
    <text evidence="2">The sequence shown here is derived from an EMBL/GenBank/DDBJ whole genome shotgun (WGS) entry which is preliminary data.</text>
</comment>
<evidence type="ECO:0000256" key="1">
    <source>
        <dbReference type="SAM" id="MobiDB-lite"/>
    </source>
</evidence>
<organism evidence="2 3">
    <name type="scientific">Scytonema tolypothrichoides VB-61278_2</name>
    <dbReference type="NCBI Taxonomy" id="3232314"/>
    <lineage>
        <taxon>Bacteria</taxon>
        <taxon>Bacillati</taxon>
        <taxon>Cyanobacteriota</taxon>
        <taxon>Cyanophyceae</taxon>
        <taxon>Nostocales</taxon>
        <taxon>Scytonemataceae</taxon>
        <taxon>Scytonema</taxon>
    </lineage>
</organism>
<evidence type="ECO:0000313" key="3">
    <source>
        <dbReference type="Proteomes" id="UP001628874"/>
    </source>
</evidence>